<dbReference type="InterPro" id="IPR051044">
    <property type="entry name" value="MAG_DAG_Lipase"/>
</dbReference>
<accession>A0ABT1S466</accession>
<feature type="domain" description="Serine aminopeptidase S33" evidence="1">
    <location>
        <begin position="26"/>
        <end position="286"/>
    </location>
</feature>
<dbReference type="PANTHER" id="PTHR11614">
    <property type="entry name" value="PHOSPHOLIPASE-RELATED"/>
    <property type="match status" value="1"/>
</dbReference>
<evidence type="ECO:0000313" key="2">
    <source>
        <dbReference type="EMBL" id="MCQ4841714.1"/>
    </source>
</evidence>
<dbReference type="RefSeq" id="WP_256192423.1">
    <property type="nucleotide sequence ID" value="NZ_CAJKKG010000030.1"/>
</dbReference>
<dbReference type="SUPFAM" id="SSF53474">
    <property type="entry name" value="alpha/beta-Hydrolases"/>
    <property type="match status" value="1"/>
</dbReference>
<dbReference type="EMBL" id="JANFZH010000067">
    <property type="protein sequence ID" value="MCQ4841714.1"/>
    <property type="molecule type" value="Genomic_DNA"/>
</dbReference>
<reference evidence="2 3" key="1">
    <citation type="submission" date="2022-06" db="EMBL/GenBank/DDBJ databases">
        <title>Isolation of gut microbiota from human fecal samples.</title>
        <authorList>
            <person name="Pamer E.G."/>
            <person name="Barat B."/>
            <person name="Waligurski E."/>
            <person name="Medina S."/>
            <person name="Paddock L."/>
            <person name="Mostad J."/>
        </authorList>
    </citation>
    <scope>NUCLEOTIDE SEQUENCE [LARGE SCALE GENOMIC DNA]</scope>
    <source>
        <strain evidence="2 3">DFI.9.73</strain>
    </source>
</reference>
<comment type="caution">
    <text evidence="2">The sequence shown here is derived from an EMBL/GenBank/DDBJ whole genome shotgun (WGS) entry which is preliminary data.</text>
</comment>
<protein>
    <submittedName>
        <fullName evidence="2">Lysophospholipase</fullName>
    </submittedName>
</protein>
<dbReference type="Gene3D" id="3.40.50.1820">
    <property type="entry name" value="alpha/beta hydrolase"/>
    <property type="match status" value="1"/>
</dbReference>
<dbReference type="InterPro" id="IPR022742">
    <property type="entry name" value="Hydrolase_4"/>
</dbReference>
<dbReference type="InterPro" id="IPR029058">
    <property type="entry name" value="AB_hydrolase_fold"/>
</dbReference>
<name>A0ABT1S466_9FIRM</name>
<proteinExistence type="predicted"/>
<keyword evidence="3" id="KW-1185">Reference proteome</keyword>
<gene>
    <name evidence="2" type="ORF">NE695_17525</name>
</gene>
<dbReference type="Proteomes" id="UP001524473">
    <property type="component" value="Unassembled WGS sequence"/>
</dbReference>
<evidence type="ECO:0000313" key="3">
    <source>
        <dbReference type="Proteomes" id="UP001524473"/>
    </source>
</evidence>
<organism evidence="2 3">
    <name type="scientific">Neglectibacter timonensis</name>
    <dbReference type="NCBI Taxonomy" id="1776382"/>
    <lineage>
        <taxon>Bacteria</taxon>
        <taxon>Bacillati</taxon>
        <taxon>Bacillota</taxon>
        <taxon>Clostridia</taxon>
        <taxon>Eubacteriales</taxon>
        <taxon>Oscillospiraceae</taxon>
        <taxon>Neglectibacter</taxon>
    </lineage>
</organism>
<evidence type="ECO:0000259" key="1">
    <source>
        <dbReference type="Pfam" id="PF12146"/>
    </source>
</evidence>
<dbReference type="Pfam" id="PF12146">
    <property type="entry name" value="Hydrolase_4"/>
    <property type="match status" value="1"/>
</dbReference>
<sequence>MKKTEWTRPASSGSGLIFSRLWTEEQPKAILGIAHGMAEHSARYASFAEFLTAHGFAVCMNDHAGHGKSAQVKGHFADENGWEFVVDDLKALLDEVSGRYPGLPVFLMGHSMGSFLSRSFLTRYGGMLQGCILCGTMGKNQALGLGKALAGLQKKVLGPRSRGKLIDKLAFGSYNKRIENPVNQFAWLSTVEQVCREYAADEFCGFEFTAAGYYDLFSGLQEVNSPKWAQEVPKNLPVFLLAGDADPVGNYGKGPTEVAEALKAAGCGDVSLKLYPGKRHELLNESNRQEVYADVLRWLEKKLESGT</sequence>